<dbReference type="PANTHER" id="PTHR46797:SF2">
    <property type="entry name" value="TRANSCRIPTIONAL REGULATOR"/>
    <property type="match status" value="1"/>
</dbReference>
<dbReference type="Proteomes" id="UP001204068">
    <property type="component" value="Unassembled WGS sequence"/>
</dbReference>
<dbReference type="CDD" id="cd00093">
    <property type="entry name" value="HTH_XRE"/>
    <property type="match status" value="1"/>
</dbReference>
<dbReference type="InterPro" id="IPR001387">
    <property type="entry name" value="Cro/C1-type_HTH"/>
</dbReference>
<dbReference type="RefSeq" id="WP_048542242.1">
    <property type="nucleotide sequence ID" value="NZ_CP022046.2"/>
</dbReference>
<dbReference type="Pfam" id="PF01381">
    <property type="entry name" value="HTH_3"/>
    <property type="match status" value="1"/>
</dbReference>
<dbReference type="EMBL" id="JANILD010000001">
    <property type="protein sequence ID" value="MCQ9302820.1"/>
    <property type="molecule type" value="Genomic_DNA"/>
</dbReference>
<evidence type="ECO:0000313" key="3">
    <source>
        <dbReference type="EMBL" id="ASE34526.1"/>
    </source>
</evidence>
<keyword evidence="1" id="KW-0238">DNA-binding</keyword>
<gene>
    <name evidence="3" type="ORF">CEP64_08005</name>
    <name evidence="4" type="ORF">NQ032_04190</name>
</gene>
<evidence type="ECO:0000313" key="6">
    <source>
        <dbReference type="Proteomes" id="UP001204068"/>
    </source>
</evidence>
<dbReference type="PANTHER" id="PTHR46797">
    <property type="entry name" value="HTH-TYPE TRANSCRIPTIONAL REGULATOR"/>
    <property type="match status" value="1"/>
</dbReference>
<dbReference type="Gene3D" id="1.10.260.40">
    <property type="entry name" value="lambda repressor-like DNA-binding domains"/>
    <property type="match status" value="1"/>
</dbReference>
<dbReference type="CDD" id="cd02209">
    <property type="entry name" value="cupin_XRE_C"/>
    <property type="match status" value="1"/>
</dbReference>
<organism evidence="4 6">
    <name type="scientific">Mammaliicoccus sciuri</name>
    <name type="common">Staphylococcus sciuri</name>
    <dbReference type="NCBI Taxonomy" id="1296"/>
    <lineage>
        <taxon>Bacteria</taxon>
        <taxon>Bacillati</taxon>
        <taxon>Bacillota</taxon>
        <taxon>Bacilli</taxon>
        <taxon>Bacillales</taxon>
        <taxon>Staphylococcaceae</taxon>
        <taxon>Mammaliicoccus</taxon>
    </lineage>
</organism>
<dbReference type="GeneID" id="48593294"/>
<dbReference type="EMBL" id="CP022046">
    <property type="protein sequence ID" value="ASE34526.1"/>
    <property type="molecule type" value="Genomic_DNA"/>
</dbReference>
<dbReference type="InterPro" id="IPR013096">
    <property type="entry name" value="Cupin_2"/>
</dbReference>
<dbReference type="Proteomes" id="UP000197058">
    <property type="component" value="Chromosome"/>
</dbReference>
<dbReference type="GO" id="GO:0003677">
    <property type="term" value="F:DNA binding"/>
    <property type="evidence" value="ECO:0007669"/>
    <property type="project" value="UniProtKB-KW"/>
</dbReference>
<dbReference type="Pfam" id="PF07883">
    <property type="entry name" value="Cupin_2"/>
    <property type="match status" value="1"/>
</dbReference>
<dbReference type="AlphaFoldDB" id="A0A1X0TY44"/>
<dbReference type="InterPro" id="IPR050807">
    <property type="entry name" value="TransReg_Diox_bact_type"/>
</dbReference>
<dbReference type="PROSITE" id="PS50943">
    <property type="entry name" value="HTH_CROC1"/>
    <property type="match status" value="1"/>
</dbReference>
<proteinExistence type="predicted"/>
<accession>A0A1X0TY44</accession>
<dbReference type="eggNOG" id="COG1396">
    <property type="taxonomic scope" value="Bacteria"/>
</dbReference>
<reference evidence="4" key="3">
    <citation type="submission" date="2022-07" db="EMBL/GenBank/DDBJ databases">
        <title>Bacterial species isolated from the porcine tonsil microbiota.</title>
        <authorList>
            <person name="Oliveira I.M.F."/>
        </authorList>
    </citation>
    <scope>NUCLEOTIDE SEQUENCE</scope>
    <source>
        <strain evidence="4">8QC2O2</strain>
    </source>
</reference>
<reference evidence="3" key="2">
    <citation type="submission" date="2017-12" db="EMBL/GenBank/DDBJ databases">
        <title>FDA dAtabase for Regulatory Grade micrObial Sequences (FDA-ARGOS): Supporting development and validation of Infectious Disease Dx tests.</title>
        <authorList>
            <person name="Campos J."/>
            <person name="Goldberg B."/>
            <person name="Tallon L."/>
            <person name="Sadzewicz L."/>
            <person name="Sengamalay N."/>
            <person name="Ott S."/>
            <person name="Godinez A."/>
            <person name="Nagaraj S."/>
            <person name="Vavikolanu K."/>
            <person name="Vyas G."/>
            <person name="Nadendla S."/>
            <person name="Aluvathingal J."/>
            <person name="Geyer C."/>
            <person name="Nandy P."/>
            <person name="Hobson J."/>
            <person name="Sichtig H."/>
        </authorList>
    </citation>
    <scope>NUCLEOTIDE SEQUENCE</scope>
    <source>
        <strain evidence="3">FDAARGOS_285</strain>
    </source>
</reference>
<dbReference type="Gene3D" id="2.60.120.10">
    <property type="entry name" value="Jelly Rolls"/>
    <property type="match status" value="1"/>
</dbReference>
<protein>
    <submittedName>
        <fullName evidence="4">XRE family transcriptional regulator</fullName>
    </submittedName>
</protein>
<evidence type="ECO:0000256" key="1">
    <source>
        <dbReference type="ARBA" id="ARBA00023125"/>
    </source>
</evidence>
<dbReference type="InterPro" id="IPR011051">
    <property type="entry name" value="RmlC_Cupin_sf"/>
</dbReference>
<dbReference type="InterPro" id="IPR014710">
    <property type="entry name" value="RmlC-like_jellyroll"/>
</dbReference>
<dbReference type="GO" id="GO:0003700">
    <property type="term" value="F:DNA-binding transcription factor activity"/>
    <property type="evidence" value="ECO:0007669"/>
    <property type="project" value="TreeGrafter"/>
</dbReference>
<dbReference type="SUPFAM" id="SSF47413">
    <property type="entry name" value="lambda repressor-like DNA-binding domains"/>
    <property type="match status" value="1"/>
</dbReference>
<feature type="domain" description="HTH cro/C1-type" evidence="2">
    <location>
        <begin position="7"/>
        <end position="61"/>
    </location>
</feature>
<dbReference type="InterPro" id="IPR010982">
    <property type="entry name" value="Lambda_DNA-bd_dom_sf"/>
</dbReference>
<sequence>MNIGEKLKNLRYQKNLTQEELGERTDLSKGYISQLERNLSSPSMETFLNILDVLGVEPSEFFNEKLYQARIHYPEQEHTIYDEYDLGYKIKWLVPDSNEFEMEPVIITLKSGSKYKAFSPSNSETFAYVKKGFITLNIGNQTYTAKSGECFYFKAHETHQFLNQSNKDAEVLIVATESYL</sequence>
<evidence type="ECO:0000313" key="5">
    <source>
        <dbReference type="Proteomes" id="UP000197058"/>
    </source>
</evidence>
<dbReference type="GO" id="GO:0005829">
    <property type="term" value="C:cytosol"/>
    <property type="evidence" value="ECO:0007669"/>
    <property type="project" value="TreeGrafter"/>
</dbReference>
<reference evidence="5" key="1">
    <citation type="submission" date="2017-06" db="EMBL/GenBank/DDBJ databases">
        <title>FDA dAtabase for Regulatory Grade micrObial Sequences (FDA-ARGOS): Supporting development and validation of Infectious Disease Dx tests.</title>
        <authorList>
            <person name="Goldberg B."/>
            <person name="Campos J."/>
            <person name="Tallon L."/>
            <person name="Sadzewicz L."/>
            <person name="Sengamalay N."/>
            <person name="Ott S."/>
            <person name="Godinez A."/>
            <person name="Nagaraj S."/>
            <person name="Vavikolanu K."/>
            <person name="Nadendla S."/>
            <person name="George J."/>
            <person name="Geyer C."/>
            <person name="Sichtig H."/>
        </authorList>
    </citation>
    <scope>NUCLEOTIDE SEQUENCE [LARGE SCALE GENOMIC DNA]</scope>
    <source>
        <strain evidence="5">FDAARGOS_285</strain>
    </source>
</reference>
<evidence type="ECO:0000259" key="2">
    <source>
        <dbReference type="PROSITE" id="PS50943"/>
    </source>
</evidence>
<dbReference type="SMART" id="SM00530">
    <property type="entry name" value="HTH_XRE"/>
    <property type="match status" value="1"/>
</dbReference>
<name>A0A1X0TY44_MAMSC</name>
<dbReference type="KEGG" id="sscu:CEP64_08005"/>
<dbReference type="SUPFAM" id="SSF51182">
    <property type="entry name" value="RmlC-like cupins"/>
    <property type="match status" value="1"/>
</dbReference>
<evidence type="ECO:0000313" key="4">
    <source>
        <dbReference type="EMBL" id="MCQ9302820.1"/>
    </source>
</evidence>